<dbReference type="Gene3D" id="3.20.20.80">
    <property type="entry name" value="Glycosidases"/>
    <property type="match status" value="1"/>
</dbReference>
<name>A0A9D1IY22_9FIRM</name>
<reference evidence="4" key="2">
    <citation type="journal article" date="2021" name="PeerJ">
        <title>Extensive microbial diversity within the chicken gut microbiome revealed by metagenomics and culture.</title>
        <authorList>
            <person name="Gilroy R."/>
            <person name="Ravi A."/>
            <person name="Getino M."/>
            <person name="Pursley I."/>
            <person name="Horton D.L."/>
            <person name="Alikhan N.F."/>
            <person name="Baker D."/>
            <person name="Gharbi K."/>
            <person name="Hall N."/>
            <person name="Watson M."/>
            <person name="Adriaenssens E.M."/>
            <person name="Foster-Nyarko E."/>
            <person name="Jarju S."/>
            <person name="Secka A."/>
            <person name="Antonio M."/>
            <person name="Oren A."/>
            <person name="Chaudhuri R.R."/>
            <person name="La Ragione R."/>
            <person name="Hildebrand F."/>
            <person name="Pallen M.J."/>
        </authorList>
    </citation>
    <scope>NUCLEOTIDE SEQUENCE</scope>
    <source>
        <strain evidence="4">ChiBcec15-4380</strain>
    </source>
</reference>
<proteinExistence type="inferred from homology"/>
<keyword evidence="2" id="KW-0119">Carbohydrate metabolism</keyword>
<keyword evidence="2" id="KW-0136">Cellulose degradation</keyword>
<dbReference type="AlphaFoldDB" id="A0A9D1IY22"/>
<dbReference type="EMBL" id="DVHE01000068">
    <property type="protein sequence ID" value="HIR51398.1"/>
    <property type="molecule type" value="Genomic_DNA"/>
</dbReference>
<comment type="similarity">
    <text evidence="1">Belongs to the glycosyl hydrolase 13 family.</text>
</comment>
<dbReference type="PANTHER" id="PTHR43002">
    <property type="entry name" value="GLYCOGEN DEBRANCHING ENZYME"/>
    <property type="match status" value="1"/>
</dbReference>
<organism evidence="4 5">
    <name type="scientific">Candidatus Avoscillospira avicola</name>
    <dbReference type="NCBI Taxonomy" id="2840706"/>
    <lineage>
        <taxon>Bacteria</taxon>
        <taxon>Bacillati</taxon>
        <taxon>Bacillota</taxon>
        <taxon>Clostridia</taxon>
        <taxon>Eubacteriales</taxon>
        <taxon>Oscillospiraceae</taxon>
        <taxon>Oscillospiraceae incertae sedis</taxon>
        <taxon>Candidatus Avoscillospira</taxon>
    </lineage>
</organism>
<dbReference type="InterPro" id="IPR014756">
    <property type="entry name" value="Ig_E-set"/>
</dbReference>
<dbReference type="NCBIfam" id="TIGR02104">
    <property type="entry name" value="pulA_typeI"/>
    <property type="match status" value="1"/>
</dbReference>
<dbReference type="InterPro" id="IPR013780">
    <property type="entry name" value="Glyco_hydro_b"/>
</dbReference>
<keyword evidence="4" id="KW-0326">Glycosidase</keyword>
<evidence type="ECO:0000313" key="5">
    <source>
        <dbReference type="Proteomes" id="UP000824239"/>
    </source>
</evidence>
<evidence type="ECO:0000256" key="1">
    <source>
        <dbReference type="ARBA" id="ARBA00008061"/>
    </source>
</evidence>
<sequence>MKVNHRIAYSQEFDLLYGYAGEDLGATYTREKTVFRLWSPLADSVTLRLYRSGTAEAEAEPWETFLMEPLEQGVWRQEVAGDLHGVYYDFEICRGEETVITADPYARSCGCNGYRSMVVDLRRTDPEGFDRDVAPPLGPEQIIYELHIKDFSYDPDSGIPAAYRGKYKAFTVEHPQAPYPTGVAYLRELGITHVHLLPFFDFSDLDESGSDRQFNWGYDPLNYNVPEGSFATDPYDGTVRIRECKEMIQALHRAGIRVVMDVVYNHTFSEDSWLERTAPGYFCRRWPDGTLSNGSACGSDMAAGRAMVDRYITQSVLYWAREYHVDGFRFDLMGLLTVELMNHIRAELDQAFGKGEILLYGEPWRADPSPMEPGTHPALKENLPLLDENIAVFSDDIRDTVKGHALYVERPGFVNGGKRLERRVLKAPAAWRKGGGAVRPKSAAQIVSYISAHDNNTLWDKLVLSMRPKKSLYTVDAQGKQVLRTTEVFGRREDIVAANKLAALIYFTCQGYVFFQAGEEFGRTKLGDENSYRSAPELNMLRWAQTQEFSDLLAYYKGLIALRKQMPGLYDKSPGAYARISQETVHAPGVVSFLLDNRSDRAPCPWTKLWILYNASQQTASVPVPTGNWSVLADGAQVGTARPWVPDADGAISVPPTTGMILGEREEAL</sequence>
<reference evidence="4" key="1">
    <citation type="submission" date="2020-10" db="EMBL/GenBank/DDBJ databases">
        <authorList>
            <person name="Gilroy R."/>
        </authorList>
    </citation>
    <scope>NUCLEOTIDE SEQUENCE</scope>
    <source>
        <strain evidence="4">ChiBcec15-4380</strain>
    </source>
</reference>
<dbReference type="Pfam" id="PF02922">
    <property type="entry name" value="CBM_48"/>
    <property type="match status" value="1"/>
</dbReference>
<dbReference type="CDD" id="cd02860">
    <property type="entry name" value="E_set_Pullulanase"/>
    <property type="match status" value="1"/>
</dbReference>
<dbReference type="SUPFAM" id="SSF51445">
    <property type="entry name" value="(Trans)glycosidases"/>
    <property type="match status" value="1"/>
</dbReference>
<dbReference type="SMART" id="SM00642">
    <property type="entry name" value="Aamy"/>
    <property type="match status" value="1"/>
</dbReference>
<dbReference type="InterPro" id="IPR013783">
    <property type="entry name" value="Ig-like_fold"/>
</dbReference>
<dbReference type="Gene3D" id="2.60.40.1180">
    <property type="entry name" value="Golgi alpha-mannosidase II"/>
    <property type="match status" value="1"/>
</dbReference>
<dbReference type="CDD" id="cd11341">
    <property type="entry name" value="AmyAc_Pullulanase_LD-like"/>
    <property type="match status" value="1"/>
</dbReference>
<evidence type="ECO:0000313" key="4">
    <source>
        <dbReference type="EMBL" id="HIR51398.1"/>
    </source>
</evidence>
<comment type="caution">
    <text evidence="4">The sequence shown here is derived from an EMBL/GenBank/DDBJ whole genome shotgun (WGS) entry which is preliminary data.</text>
</comment>
<dbReference type="InterPro" id="IPR004193">
    <property type="entry name" value="Glyco_hydro_13_N"/>
</dbReference>
<dbReference type="InterPro" id="IPR017853">
    <property type="entry name" value="GH"/>
</dbReference>
<dbReference type="Pfam" id="PF00128">
    <property type="entry name" value="Alpha-amylase"/>
    <property type="match status" value="1"/>
</dbReference>
<dbReference type="Proteomes" id="UP000824239">
    <property type="component" value="Unassembled WGS sequence"/>
</dbReference>
<feature type="domain" description="Glycosyl hydrolase family 13 catalytic" evidence="3">
    <location>
        <begin position="157"/>
        <end position="563"/>
    </location>
</feature>
<dbReference type="SUPFAM" id="SSF81296">
    <property type="entry name" value="E set domains"/>
    <property type="match status" value="1"/>
</dbReference>
<gene>
    <name evidence="4" type="primary">pulA</name>
    <name evidence="4" type="ORF">IAA53_09035</name>
</gene>
<evidence type="ECO:0000256" key="2">
    <source>
        <dbReference type="ARBA" id="ARBA00023001"/>
    </source>
</evidence>
<dbReference type="InterPro" id="IPR006047">
    <property type="entry name" value="GH13_cat_dom"/>
</dbReference>
<protein>
    <submittedName>
        <fullName evidence="4">Type I pullulanase</fullName>
        <ecNumber evidence="4">3.2.1.41</ecNumber>
    </submittedName>
</protein>
<accession>A0A9D1IY22</accession>
<dbReference type="GO" id="GO:0030245">
    <property type="term" value="P:cellulose catabolic process"/>
    <property type="evidence" value="ECO:0007669"/>
    <property type="project" value="UniProtKB-KW"/>
</dbReference>
<dbReference type="InterPro" id="IPR011840">
    <property type="entry name" value="PulA_typeI"/>
</dbReference>
<dbReference type="EC" id="3.2.1.41" evidence="4"/>
<dbReference type="GO" id="GO:0051060">
    <property type="term" value="F:pullulanase activity"/>
    <property type="evidence" value="ECO:0007669"/>
    <property type="project" value="UniProtKB-EC"/>
</dbReference>
<keyword evidence="2" id="KW-0624">Polysaccharide degradation</keyword>
<evidence type="ECO:0000259" key="3">
    <source>
        <dbReference type="SMART" id="SM00642"/>
    </source>
</evidence>
<keyword evidence="4" id="KW-0378">Hydrolase</keyword>
<dbReference type="Gene3D" id="2.60.40.10">
    <property type="entry name" value="Immunoglobulins"/>
    <property type="match status" value="1"/>
</dbReference>